<evidence type="ECO:0000256" key="6">
    <source>
        <dbReference type="HAMAP-Rule" id="MF_01926"/>
    </source>
</evidence>
<keyword evidence="1 6" id="KW-0963">Cytoplasm</keyword>
<evidence type="ECO:0000256" key="5">
    <source>
        <dbReference type="ARBA" id="ARBA00022840"/>
    </source>
</evidence>
<dbReference type="PANTHER" id="PTHR34696">
    <property type="entry name" value="PHOSPHORIBOSYLFORMYLGLYCINAMIDINE SYNTHASE SUBUNIT PURS"/>
    <property type="match status" value="1"/>
</dbReference>
<dbReference type="Proteomes" id="UP000623440">
    <property type="component" value="Unassembled WGS sequence"/>
</dbReference>
<comment type="caution">
    <text evidence="7">The sequence shown here is derived from an EMBL/GenBank/DDBJ whole genome shotgun (WGS) entry which is preliminary data.</text>
</comment>
<keyword evidence="8" id="KW-1185">Reference proteome</keyword>
<keyword evidence="3 6" id="KW-0547">Nucleotide-binding</keyword>
<comment type="similarity">
    <text evidence="6">Belongs to the PurS family.</text>
</comment>
<organism evidence="7 8">
    <name type="scientific">Nostoc flagelliforme FACHB-838</name>
    <dbReference type="NCBI Taxonomy" id="2692904"/>
    <lineage>
        <taxon>Bacteria</taxon>
        <taxon>Bacillati</taxon>
        <taxon>Cyanobacteriota</taxon>
        <taxon>Cyanophyceae</taxon>
        <taxon>Nostocales</taxon>
        <taxon>Nostocaceae</taxon>
        <taxon>Nostoc</taxon>
    </lineage>
</organism>
<evidence type="ECO:0000256" key="2">
    <source>
        <dbReference type="ARBA" id="ARBA00022598"/>
    </source>
</evidence>
<proteinExistence type="inferred from homology"/>
<accession>A0ABR8DNR0</accession>
<reference evidence="7 8" key="1">
    <citation type="journal article" date="2020" name="ISME J.">
        <title>Comparative genomics reveals insights into cyanobacterial evolution and habitat adaptation.</title>
        <authorList>
            <person name="Chen M.Y."/>
            <person name="Teng W.K."/>
            <person name="Zhao L."/>
            <person name="Hu C.X."/>
            <person name="Zhou Y.K."/>
            <person name="Han B.P."/>
            <person name="Song L.R."/>
            <person name="Shu W.S."/>
        </authorList>
    </citation>
    <scope>NUCLEOTIDE SEQUENCE [LARGE SCALE GENOMIC DNA]</scope>
    <source>
        <strain evidence="7 8">FACHB-838</strain>
    </source>
</reference>
<comment type="function">
    <text evidence="6">Part of the phosphoribosylformylglycinamidine synthase complex involved in the purines biosynthetic pathway. Catalyzes the ATP-dependent conversion of formylglycinamide ribonucleotide (FGAR) and glutamine to yield formylglycinamidine ribonucleotide (FGAM) and glutamate. The FGAM synthase complex is composed of three subunits. PurQ produces an ammonia molecule by converting glutamine to glutamate. PurL transfers the ammonia molecule to FGAR to form FGAM in an ATP-dependent manner. PurS interacts with PurQ and PurL and is thought to assist in the transfer of the ammonia molecule from PurQ to PurL.</text>
</comment>
<evidence type="ECO:0000256" key="3">
    <source>
        <dbReference type="ARBA" id="ARBA00022741"/>
    </source>
</evidence>
<protein>
    <recommendedName>
        <fullName evidence="6">Phosphoribosylformylglycinamidine synthase subunit PurS</fullName>
        <shortName evidence="6">FGAM synthase</shortName>
        <ecNumber evidence="6">6.3.5.3</ecNumber>
    </recommendedName>
    <alternativeName>
        <fullName evidence="6">Formylglycinamide ribonucleotide amidotransferase subunit III</fullName>
        <shortName evidence="6">FGAR amidotransferase III</shortName>
        <shortName evidence="6">FGAR-AT III</shortName>
    </alternativeName>
    <alternativeName>
        <fullName evidence="6">Phosphoribosylformylglycinamidine synthase subunit III</fullName>
    </alternativeName>
</protein>
<evidence type="ECO:0000256" key="4">
    <source>
        <dbReference type="ARBA" id="ARBA00022755"/>
    </source>
</evidence>
<comment type="subunit">
    <text evidence="6">Part of the FGAM synthase complex composed of 1 PurL, 1 PurQ and 2 PurS subunits.</text>
</comment>
<dbReference type="Gene3D" id="3.30.1280.10">
    <property type="entry name" value="Phosphoribosylformylglycinamidine synthase subunit PurS"/>
    <property type="match status" value="1"/>
</dbReference>
<dbReference type="SUPFAM" id="SSF82697">
    <property type="entry name" value="PurS-like"/>
    <property type="match status" value="1"/>
</dbReference>
<sequence>MQTKYLAKIFVTLRPSVLDPAGVAVQSGLEQLGYDNVDHVRIGKYIELTITTTDEKKARQDLDNICNQMLSNPVIENYRFELIEVETQTGVF</sequence>
<comment type="subcellular location">
    <subcellularLocation>
        <location evidence="6">Cytoplasm</location>
    </subcellularLocation>
</comment>
<keyword evidence="4 6" id="KW-0658">Purine biosynthesis</keyword>
<comment type="catalytic activity">
    <reaction evidence="6">
        <text>N(2)-formyl-N(1)-(5-phospho-beta-D-ribosyl)glycinamide + L-glutamine + ATP + H2O = 2-formamido-N(1)-(5-O-phospho-beta-D-ribosyl)acetamidine + L-glutamate + ADP + phosphate + H(+)</text>
        <dbReference type="Rhea" id="RHEA:17129"/>
        <dbReference type="ChEBI" id="CHEBI:15377"/>
        <dbReference type="ChEBI" id="CHEBI:15378"/>
        <dbReference type="ChEBI" id="CHEBI:29985"/>
        <dbReference type="ChEBI" id="CHEBI:30616"/>
        <dbReference type="ChEBI" id="CHEBI:43474"/>
        <dbReference type="ChEBI" id="CHEBI:58359"/>
        <dbReference type="ChEBI" id="CHEBI:147286"/>
        <dbReference type="ChEBI" id="CHEBI:147287"/>
        <dbReference type="ChEBI" id="CHEBI:456216"/>
        <dbReference type="EC" id="6.3.5.3"/>
    </reaction>
</comment>
<dbReference type="PANTHER" id="PTHR34696:SF1">
    <property type="entry name" value="PHOSPHORIBOSYLFORMYLGLYCINAMIDINE SYNTHASE SUBUNIT PURS"/>
    <property type="match status" value="1"/>
</dbReference>
<dbReference type="InterPro" id="IPR003850">
    <property type="entry name" value="PurS"/>
</dbReference>
<comment type="pathway">
    <text evidence="6">Purine metabolism; IMP biosynthesis via de novo pathway; 5-amino-1-(5-phospho-D-ribosyl)imidazole from N(2)-formyl-N(1)-(5-phospho-D-ribosyl)glycinamide: step 1/2.</text>
</comment>
<dbReference type="NCBIfam" id="TIGR00302">
    <property type="entry name" value="phosphoribosylformylglycinamidine synthase subunit PurS"/>
    <property type="match status" value="1"/>
</dbReference>
<dbReference type="Pfam" id="PF02700">
    <property type="entry name" value="PurS"/>
    <property type="match status" value="1"/>
</dbReference>
<evidence type="ECO:0000313" key="7">
    <source>
        <dbReference type="EMBL" id="MBD2530546.1"/>
    </source>
</evidence>
<keyword evidence="2 6" id="KW-0436">Ligase</keyword>
<evidence type="ECO:0000313" key="8">
    <source>
        <dbReference type="Proteomes" id="UP000623440"/>
    </source>
</evidence>
<dbReference type="RefSeq" id="WP_190941093.1">
    <property type="nucleotide sequence ID" value="NZ_JACJSI010000022.1"/>
</dbReference>
<evidence type="ECO:0000256" key="1">
    <source>
        <dbReference type="ARBA" id="ARBA00022490"/>
    </source>
</evidence>
<dbReference type="InterPro" id="IPR036604">
    <property type="entry name" value="PurS-like_sf"/>
</dbReference>
<dbReference type="GO" id="GO:0004642">
    <property type="term" value="F:phosphoribosylformylglycinamidine synthase activity"/>
    <property type="evidence" value="ECO:0007669"/>
    <property type="project" value="UniProtKB-EC"/>
</dbReference>
<keyword evidence="5 6" id="KW-0067">ATP-binding</keyword>
<dbReference type="EMBL" id="JACJSI010000022">
    <property type="protein sequence ID" value="MBD2530546.1"/>
    <property type="molecule type" value="Genomic_DNA"/>
</dbReference>
<dbReference type="HAMAP" id="MF_01926">
    <property type="entry name" value="PurS"/>
    <property type="match status" value="1"/>
</dbReference>
<dbReference type="EC" id="6.3.5.3" evidence="6"/>
<dbReference type="NCBIfam" id="NF004630">
    <property type="entry name" value="PRK05974.1"/>
    <property type="match status" value="1"/>
</dbReference>
<name>A0ABR8DNR0_9NOSO</name>
<gene>
    <name evidence="6 7" type="primary">purS</name>
    <name evidence="7" type="ORF">H6G97_13580</name>
</gene>